<feature type="region of interest" description="Disordered" evidence="2">
    <location>
        <begin position="303"/>
        <end position="323"/>
    </location>
</feature>
<dbReference type="Gene3D" id="1.10.287.1490">
    <property type="match status" value="1"/>
</dbReference>
<dbReference type="PANTHER" id="PTHR45615">
    <property type="entry name" value="MYOSIN HEAVY CHAIN, NON-MUSCLE"/>
    <property type="match status" value="1"/>
</dbReference>
<gene>
    <name evidence="3" type="ORF">GCM10010468_54410</name>
</gene>
<reference evidence="4" key="1">
    <citation type="journal article" date="2019" name="Int. J. Syst. Evol. Microbiol.">
        <title>The Global Catalogue of Microorganisms (GCM) 10K type strain sequencing project: providing services to taxonomists for standard genome sequencing and annotation.</title>
        <authorList>
            <consortium name="The Broad Institute Genomics Platform"/>
            <consortium name="The Broad Institute Genome Sequencing Center for Infectious Disease"/>
            <person name="Wu L."/>
            <person name="Ma J."/>
        </authorList>
    </citation>
    <scope>NUCLEOTIDE SEQUENCE [LARGE SCALE GENOMIC DNA]</scope>
    <source>
        <strain evidence="4">JCM 9377</strain>
    </source>
</reference>
<feature type="compositionally biased region" description="Basic and acidic residues" evidence="2">
    <location>
        <begin position="377"/>
        <end position="387"/>
    </location>
</feature>
<feature type="region of interest" description="Disordered" evidence="2">
    <location>
        <begin position="400"/>
        <end position="476"/>
    </location>
</feature>
<evidence type="ECO:0000313" key="3">
    <source>
        <dbReference type="EMBL" id="GAA3226221.1"/>
    </source>
</evidence>
<dbReference type="InterPro" id="IPR013496">
    <property type="entry name" value="CHP02680"/>
</dbReference>
<proteinExistence type="predicted"/>
<feature type="compositionally biased region" description="Basic and acidic residues" evidence="2">
    <location>
        <begin position="14"/>
        <end position="23"/>
    </location>
</feature>
<evidence type="ECO:0008006" key="5">
    <source>
        <dbReference type="Google" id="ProtNLM"/>
    </source>
</evidence>
<feature type="compositionally biased region" description="Low complexity" evidence="2">
    <location>
        <begin position="421"/>
        <end position="433"/>
    </location>
</feature>
<feature type="compositionally biased region" description="Low complexity" evidence="2">
    <location>
        <begin position="462"/>
        <end position="473"/>
    </location>
</feature>
<accession>A0ABP6QFB9</accession>
<keyword evidence="4" id="KW-1185">Reference proteome</keyword>
<dbReference type="NCBIfam" id="TIGR02680">
    <property type="entry name" value="TIGR02680 family protein"/>
    <property type="match status" value="1"/>
</dbReference>
<dbReference type="Proteomes" id="UP001501237">
    <property type="component" value="Unassembled WGS sequence"/>
</dbReference>
<dbReference type="PANTHER" id="PTHR45615:SF40">
    <property type="entry name" value="MYOSIN HEAVY CHAIN, NON-MUSCLE"/>
    <property type="match status" value="1"/>
</dbReference>
<dbReference type="EMBL" id="BAAAUV010000015">
    <property type="protein sequence ID" value="GAA3226221.1"/>
    <property type="molecule type" value="Genomic_DNA"/>
</dbReference>
<feature type="region of interest" description="Disordered" evidence="2">
    <location>
        <begin position="358"/>
        <end position="387"/>
    </location>
</feature>
<feature type="coiled-coil region" evidence="1">
    <location>
        <begin position="938"/>
        <end position="997"/>
    </location>
</feature>
<protein>
    <recommendedName>
        <fullName evidence="5">TIGR02680 family protein</fullName>
    </recommendedName>
</protein>
<keyword evidence="1" id="KW-0175">Coiled coil</keyword>
<feature type="compositionally biased region" description="Basic and acidic residues" evidence="2">
    <location>
        <begin position="358"/>
        <end position="370"/>
    </location>
</feature>
<feature type="coiled-coil region" evidence="1">
    <location>
        <begin position="791"/>
        <end position="825"/>
    </location>
</feature>
<dbReference type="SUPFAM" id="SSF52540">
    <property type="entry name" value="P-loop containing nucleoside triphosphate hydrolases"/>
    <property type="match status" value="1"/>
</dbReference>
<feature type="region of interest" description="Disordered" evidence="2">
    <location>
        <begin position="630"/>
        <end position="651"/>
    </location>
</feature>
<feature type="region of interest" description="Disordered" evidence="2">
    <location>
        <begin position="1"/>
        <end position="24"/>
    </location>
</feature>
<dbReference type="RefSeq" id="WP_344833649.1">
    <property type="nucleotide sequence ID" value="NZ_BAAAUV010000015.1"/>
</dbReference>
<comment type="caution">
    <text evidence="3">The sequence shown here is derived from an EMBL/GenBank/DDBJ whole genome shotgun (WGS) entry which is preliminary data.</text>
</comment>
<evidence type="ECO:0000256" key="2">
    <source>
        <dbReference type="SAM" id="MobiDB-lite"/>
    </source>
</evidence>
<dbReference type="Pfam" id="PF13558">
    <property type="entry name" value="SbcC_Walker_B"/>
    <property type="match status" value="1"/>
</dbReference>
<name>A0ABP6QFB9_9ACTN</name>
<organism evidence="3 4">
    <name type="scientific">Actinocorallia longicatena</name>
    <dbReference type="NCBI Taxonomy" id="111803"/>
    <lineage>
        <taxon>Bacteria</taxon>
        <taxon>Bacillati</taxon>
        <taxon>Actinomycetota</taxon>
        <taxon>Actinomycetes</taxon>
        <taxon>Streptosporangiales</taxon>
        <taxon>Thermomonosporaceae</taxon>
        <taxon>Actinocorallia</taxon>
    </lineage>
</organism>
<sequence length="1471" mass="159693">MSEHDEIAVSVPSQDRRPQDGAHRFKPTRAGVINLWDYVDEEFAFADGRLVLRGHNGSGKTKALEVLFPFILDGVADARRLDPFSGDNRTMKSNLLYRGQESEHGYVWMEFARPVETVTLVIGLRAHKHRDGVVTSFFVTGMRLGVDFGLLNVDGRPLTERQLRESLEPGSHAKTATDYRELVDHRLFGLGRERYDQLLDLLLALRRPLLAKDLDPAKVSATLTAGLSPVDEGLVEQAARDFENLAAVQHLHDDLTTAHTAVRAFLHHYTNYLRVHARFQLDRIAARRDQAVDHGAQMLAATTEADRARTGKSAAESARAGADESLSRLRSRLSTLKNADAYKAQGDLDRLRHQVADDESQLAKDSDRLSRSLQHATELRTETESAKARLDMRRAAITRHESSLAEAAHSASISPESVRSPAAPASKDPALAAGDEGVAPGDGEGVAESAPVGSGSGGAGPRGSDPAGASGARPAEDAARSAAARLASVRARATARRDDIAVVRAAVDVVEARRADRMRVEKAQAKVAEELRAREEECAAAEAAVEAARAVAKSELEAWTGRWEQASAGPLFEILDLIGRPGAPTLGEAFADLSEARRTGLIEKSAEVKHRADEVAVELADLGRERAKIAAERDDAPQHSPLRPAPREDRPGAPFWRLVRFADGLPDPDAASLEGALHAAGILTAWLHPTVAETRAAHADLTPDAFLLPLGGGPSDGAGRPGRTLADVLVPEEQDAVDAEVILGALRGIPLVDGLEAGAWGVSLRGQYSYGVHVGAFPKERPEYIGTTFRARRRRERIAECDEAVARLEAERAELAAEGERLRGLLEDLGTARRELPDVLPVQQALSTVDRVAALLGRVRGEAVDAAKTVDGAVAELEAAVRRLRQTAAEREMPSDPGEIAAVARAVDDFVAAGEQLAREHESLLDAEGDLESRLGTVRRLDEQNAEDAENLAERREQVEAAREQLTARTEALGASLQEILRQISEAEGEIKAAERLRHGHDARVRAEHDALVKAEAAIEHGGRALAEAMDVLLEQIVAFEPFARPDLRPILGVPITTLWPERWDTSAEIGAAAVKEITEGRDPAEAIEAALPEAAEEIIAAFAVATSGGRAPSDTQRKNTRDAMSEALKEFSDALDDCEEDYRLDLDAADIVTVQILDVEGRGSVSSFAERIAGRLGEQSVLLEERERTVLEDELLSSLAQQIFDRVQAAKGLVKGMDSDTRSRPMSTGSTVGIRWVRSDKLDDSQRAVASLLGRDSRHLGPTGLAELRGHLRQLIRARRTQQTRATYLEVLRSVVDYRTWFEFQLLLTEPHATEPVRLTRGKHSQMSGGEKSAAIHLPLFAAANALYSSAKDTCPRMIALDEAFAGIDDRYKPELLGLTVKFDLDMFMTGHDLWASYPTVPMAAHYDMHSDKASHTVSAMLVLWDGTQLLDADATYSGNEDLTTTLLGFRPHRRSPTADGLLAPLLSTP</sequence>
<evidence type="ECO:0000313" key="4">
    <source>
        <dbReference type="Proteomes" id="UP001501237"/>
    </source>
</evidence>
<dbReference type="InterPro" id="IPR027417">
    <property type="entry name" value="P-loop_NTPase"/>
</dbReference>
<evidence type="ECO:0000256" key="1">
    <source>
        <dbReference type="SAM" id="Coils"/>
    </source>
</evidence>